<evidence type="ECO:0000313" key="10">
    <source>
        <dbReference type="Proteomes" id="UP000294829"/>
    </source>
</evidence>
<gene>
    <name evidence="9" type="ORF">E2I14_02525</name>
</gene>
<dbReference type="GO" id="GO:0005886">
    <property type="term" value="C:plasma membrane"/>
    <property type="evidence" value="ECO:0007669"/>
    <property type="project" value="TreeGrafter"/>
</dbReference>
<evidence type="ECO:0000256" key="5">
    <source>
        <dbReference type="ARBA" id="ARBA00022989"/>
    </source>
</evidence>
<dbReference type="PROSITE" id="PS00211">
    <property type="entry name" value="ABC_TRANSPORTER_1"/>
    <property type="match status" value="1"/>
</dbReference>
<dbReference type="InterPro" id="IPR017911">
    <property type="entry name" value="MacB-like_ATP-bd"/>
</dbReference>
<keyword evidence="3" id="KW-0547">Nucleotide-binding</keyword>
<keyword evidence="4 9" id="KW-0067">ATP-binding</keyword>
<name>A0A4V3AV64_9BURK</name>
<dbReference type="FunFam" id="3.40.50.300:FF:000032">
    <property type="entry name" value="Export ABC transporter ATP-binding protein"/>
    <property type="match status" value="1"/>
</dbReference>
<keyword evidence="2" id="KW-1003">Cell membrane</keyword>
<dbReference type="EMBL" id="SMYL01000001">
    <property type="protein sequence ID" value="TDK68436.1"/>
    <property type="molecule type" value="Genomic_DNA"/>
</dbReference>
<reference evidence="9 10" key="1">
    <citation type="submission" date="2019-03" db="EMBL/GenBank/DDBJ databases">
        <title>Sapientia aquatica gen. nov., sp. nov., isolated from a crater lake.</title>
        <authorList>
            <person name="Felfoldi T."/>
            <person name="Szabo A."/>
            <person name="Toth E."/>
            <person name="Schumann P."/>
            <person name="Keki Z."/>
            <person name="Marialigeti K."/>
            <person name="Mathe I."/>
        </authorList>
    </citation>
    <scope>NUCLEOTIDE SEQUENCE [LARGE SCALE GENOMIC DNA]</scope>
    <source>
        <strain evidence="9 10">SA-152</strain>
    </source>
</reference>
<dbReference type="AlphaFoldDB" id="A0A4V3AV64"/>
<evidence type="ECO:0000259" key="8">
    <source>
        <dbReference type="PROSITE" id="PS50893"/>
    </source>
</evidence>
<evidence type="ECO:0000256" key="7">
    <source>
        <dbReference type="ARBA" id="ARBA00038388"/>
    </source>
</evidence>
<keyword evidence="10" id="KW-1185">Reference proteome</keyword>
<dbReference type="Proteomes" id="UP000294829">
    <property type="component" value="Unassembled WGS sequence"/>
</dbReference>
<dbReference type="PANTHER" id="PTHR24220">
    <property type="entry name" value="IMPORT ATP-BINDING PROTEIN"/>
    <property type="match status" value="1"/>
</dbReference>
<organism evidence="9 10">
    <name type="scientific">Sapientia aquatica</name>
    <dbReference type="NCBI Taxonomy" id="1549640"/>
    <lineage>
        <taxon>Bacteria</taxon>
        <taxon>Pseudomonadati</taxon>
        <taxon>Pseudomonadota</taxon>
        <taxon>Betaproteobacteria</taxon>
        <taxon>Burkholderiales</taxon>
        <taxon>Oxalobacteraceae</taxon>
        <taxon>Sapientia</taxon>
    </lineage>
</organism>
<protein>
    <submittedName>
        <fullName evidence="9">ABC transporter ATP-binding protein</fullName>
    </submittedName>
</protein>
<keyword evidence="5" id="KW-0812">Transmembrane</keyword>
<proteinExistence type="inferred from homology"/>
<evidence type="ECO:0000256" key="4">
    <source>
        <dbReference type="ARBA" id="ARBA00022840"/>
    </source>
</evidence>
<keyword evidence="5" id="KW-0472">Membrane</keyword>
<dbReference type="InterPro" id="IPR003439">
    <property type="entry name" value="ABC_transporter-like_ATP-bd"/>
</dbReference>
<accession>A0A4V3AV64</accession>
<dbReference type="PROSITE" id="PS50893">
    <property type="entry name" value="ABC_TRANSPORTER_2"/>
    <property type="match status" value="1"/>
</dbReference>
<evidence type="ECO:0000256" key="2">
    <source>
        <dbReference type="ARBA" id="ARBA00022475"/>
    </source>
</evidence>
<evidence type="ECO:0000313" key="9">
    <source>
        <dbReference type="EMBL" id="TDK68436.1"/>
    </source>
</evidence>
<dbReference type="Gene3D" id="3.40.50.300">
    <property type="entry name" value="P-loop containing nucleotide triphosphate hydrolases"/>
    <property type="match status" value="1"/>
</dbReference>
<keyword evidence="5" id="KW-1133">Transmembrane helix</keyword>
<dbReference type="InterPro" id="IPR017871">
    <property type="entry name" value="ABC_transporter-like_CS"/>
</dbReference>
<dbReference type="GO" id="GO:0005524">
    <property type="term" value="F:ATP binding"/>
    <property type="evidence" value="ECO:0007669"/>
    <property type="project" value="UniProtKB-KW"/>
</dbReference>
<dbReference type="InterPro" id="IPR003593">
    <property type="entry name" value="AAA+_ATPase"/>
</dbReference>
<dbReference type="GO" id="GO:0098796">
    <property type="term" value="C:membrane protein complex"/>
    <property type="evidence" value="ECO:0007669"/>
    <property type="project" value="UniProtKB-ARBA"/>
</dbReference>
<dbReference type="GO" id="GO:0046677">
    <property type="term" value="P:response to antibiotic"/>
    <property type="evidence" value="ECO:0007669"/>
    <property type="project" value="UniProtKB-KW"/>
</dbReference>
<sequence length="243" mass="25786">MNHLLPENQTDLNPSAPAAISVINLTKRVVDASGELTILDDVNFTVPASQTIAIVGSSGSGKSTLLGLMAGLDVPSSGTVQIDGVDIFKLDEDGRAALRKQKLGFVFQSFQLLGHLTALENVMLPLELRGDQFAASEAKDKAAHMLARVGLASRLKHYPKYLSGGEQQRVALARAFVTEPPLLFADEPTGSLDVVTGAAVMELMFALNRERGSTLVLVTHDPKVAEQCSRVLTIAGGKLILTG</sequence>
<keyword evidence="1" id="KW-0813">Transport</keyword>
<dbReference type="OrthoDB" id="581709at2"/>
<dbReference type="Pfam" id="PF00005">
    <property type="entry name" value="ABC_tran"/>
    <property type="match status" value="1"/>
</dbReference>
<dbReference type="GO" id="GO:0016887">
    <property type="term" value="F:ATP hydrolysis activity"/>
    <property type="evidence" value="ECO:0007669"/>
    <property type="project" value="InterPro"/>
</dbReference>
<evidence type="ECO:0000256" key="3">
    <source>
        <dbReference type="ARBA" id="ARBA00022741"/>
    </source>
</evidence>
<dbReference type="SMART" id="SM00382">
    <property type="entry name" value="AAA"/>
    <property type="match status" value="1"/>
</dbReference>
<comment type="caution">
    <text evidence="9">The sequence shown here is derived from an EMBL/GenBank/DDBJ whole genome shotgun (WGS) entry which is preliminary data.</text>
</comment>
<evidence type="ECO:0000256" key="1">
    <source>
        <dbReference type="ARBA" id="ARBA00022448"/>
    </source>
</evidence>
<evidence type="ECO:0000256" key="6">
    <source>
        <dbReference type="ARBA" id="ARBA00023251"/>
    </source>
</evidence>
<keyword evidence="6" id="KW-0046">Antibiotic resistance</keyword>
<dbReference type="SUPFAM" id="SSF52540">
    <property type="entry name" value="P-loop containing nucleoside triphosphate hydrolases"/>
    <property type="match status" value="1"/>
</dbReference>
<dbReference type="CDD" id="cd03255">
    <property type="entry name" value="ABC_MJ0796_LolCDE_FtsE"/>
    <property type="match status" value="1"/>
</dbReference>
<dbReference type="InterPro" id="IPR027417">
    <property type="entry name" value="P-loop_NTPase"/>
</dbReference>
<dbReference type="GO" id="GO:0022857">
    <property type="term" value="F:transmembrane transporter activity"/>
    <property type="evidence" value="ECO:0007669"/>
    <property type="project" value="TreeGrafter"/>
</dbReference>
<feature type="domain" description="ABC transporter" evidence="8">
    <location>
        <begin position="20"/>
        <end position="243"/>
    </location>
</feature>
<dbReference type="InterPro" id="IPR015854">
    <property type="entry name" value="ABC_transpr_LolD-like"/>
</dbReference>
<dbReference type="RefSeq" id="WP_133325094.1">
    <property type="nucleotide sequence ID" value="NZ_SMYL01000001.1"/>
</dbReference>
<comment type="similarity">
    <text evidence="7">Belongs to the ABC transporter superfamily. Macrolide exporter (TC 3.A.1.122) family.</text>
</comment>